<dbReference type="InterPro" id="IPR008929">
    <property type="entry name" value="Chondroitin_lyas"/>
</dbReference>
<dbReference type="RefSeq" id="WP_275704126.1">
    <property type="nucleotide sequence ID" value="NZ_JANCMW010000001.1"/>
</dbReference>
<evidence type="ECO:0000256" key="2">
    <source>
        <dbReference type="ARBA" id="ARBA00023239"/>
    </source>
</evidence>
<gene>
    <name evidence="4" type="ORF">NLU14_00150</name>
</gene>
<dbReference type="Gene3D" id="1.50.10.100">
    <property type="entry name" value="Chondroitin AC/alginate lyase"/>
    <property type="match status" value="1"/>
</dbReference>
<sequence>MNHSDTSKLPSEDLETERLRLNRRQFMAHAVAFMSLTMVGCRDLIEITSPDGASADGSNSLNSGSSGCRIADSISPDIEARTSFLHPGLLNTAADFERMRQKIDEGAEPWASGWAALTSSYAYSLSQPLRPTEEVTRPGNVASMIIDMQQTYAYALVWKITGDTRYGDKAVEYLDAWSSTMTSLTGNADRFLASGLYGCQWACAGEIMRTYDGWSPEGLARFQGMLSDIFLPMCRQFLREHNGTEWTKITNYWANWDLANMCGMLAIGVFCDDAEAYNEAIEYFTSGRGNGAIDHAVQFVHPGHLGQWQESARDQGHTTLGIALIGCFCEMAWNQGDDLYSHRNNRVLAAAEYVAAMNHRLPSGEFPELPFAPFRNVHGTSGEISGIGRPHGRAFWEVIYNHYVNRLGLSAPWVSRMVERHRPEGISRGGGDQPAFGTLTFSSGSPSGDTPPSGLTARIIDGAVRLDWWGSAFAEHYDVQRSVSTCEGYRTVATLGADETRTYTDNPGDGTWYYRITASTAQETLVSHEVAMVTMPGELIFHLPLDEGSGTHAADATGRTGGATLKGSASWGAGHDGLPCLDLPGADDACVKLPPNLLKDVSDVTIAVWVRVPSTPPRNSWLFSFGHNDVSYFGCRANQRHDTWADSMRCEITKNTSDYTSGIIHSHRFHPQQWLGNPDGTFDSGASKVGQWVHIAMTLKGRLGLLYINGEATNSGEDMPMAPFQLDDTPQNWLGRATNGWDPLFRGRLQDFRIYNRALSATEISHLANG</sequence>
<evidence type="ECO:0000313" key="4">
    <source>
        <dbReference type="EMBL" id="MDF0748631.1"/>
    </source>
</evidence>
<dbReference type="Pfam" id="PF05426">
    <property type="entry name" value="Alginate_lyase"/>
    <property type="match status" value="1"/>
</dbReference>
<dbReference type="Proteomes" id="UP001143391">
    <property type="component" value="Unassembled WGS sequence"/>
</dbReference>
<organism evidence="4 5">
    <name type="scientific">Marinobacter iranensis</name>
    <dbReference type="NCBI Taxonomy" id="2962607"/>
    <lineage>
        <taxon>Bacteria</taxon>
        <taxon>Pseudomonadati</taxon>
        <taxon>Pseudomonadota</taxon>
        <taxon>Gammaproteobacteria</taxon>
        <taxon>Pseudomonadales</taxon>
        <taxon>Marinobacteraceae</taxon>
        <taxon>Marinobacter</taxon>
    </lineage>
</organism>
<dbReference type="EMBL" id="JANCMW010000001">
    <property type="protein sequence ID" value="MDF0748631.1"/>
    <property type="molecule type" value="Genomic_DNA"/>
</dbReference>
<dbReference type="PROSITE" id="PS51318">
    <property type="entry name" value="TAT"/>
    <property type="match status" value="1"/>
</dbReference>
<proteinExistence type="predicted"/>
<keyword evidence="1" id="KW-0732">Signal</keyword>
<comment type="caution">
    <text evidence="4">The sequence shown here is derived from an EMBL/GenBank/DDBJ whole genome shotgun (WGS) entry which is preliminary data.</text>
</comment>
<keyword evidence="2 4" id="KW-0456">Lyase</keyword>
<feature type="domain" description="Alginate lyase" evidence="3">
    <location>
        <begin position="145"/>
        <end position="357"/>
    </location>
</feature>
<evidence type="ECO:0000256" key="1">
    <source>
        <dbReference type="ARBA" id="ARBA00022729"/>
    </source>
</evidence>
<evidence type="ECO:0000259" key="3">
    <source>
        <dbReference type="Pfam" id="PF05426"/>
    </source>
</evidence>
<dbReference type="Gene3D" id="2.60.120.200">
    <property type="match status" value="1"/>
</dbReference>
<dbReference type="Pfam" id="PF13385">
    <property type="entry name" value="Laminin_G_3"/>
    <property type="match status" value="1"/>
</dbReference>
<reference evidence="4" key="1">
    <citation type="submission" date="2022-07" db="EMBL/GenBank/DDBJ databases">
        <title>Marinobacter iranensis a new bacterium isolate from a hipersaline lake in Iran.</title>
        <authorList>
            <person name="Mohammad A.M.A."/>
            <person name="Cristina S.-P."/>
            <person name="Antonio V."/>
        </authorList>
    </citation>
    <scope>NUCLEOTIDE SEQUENCE</scope>
    <source>
        <strain evidence="4">71-i</strain>
    </source>
</reference>
<keyword evidence="5" id="KW-1185">Reference proteome</keyword>
<dbReference type="InterPro" id="IPR006311">
    <property type="entry name" value="TAT_signal"/>
</dbReference>
<dbReference type="GO" id="GO:0016829">
    <property type="term" value="F:lyase activity"/>
    <property type="evidence" value="ECO:0007669"/>
    <property type="project" value="UniProtKB-KW"/>
</dbReference>
<protein>
    <submittedName>
        <fullName evidence="4">Alginate lyase family protein</fullName>
    </submittedName>
</protein>
<evidence type="ECO:0000313" key="5">
    <source>
        <dbReference type="Proteomes" id="UP001143391"/>
    </source>
</evidence>
<dbReference type="InterPro" id="IPR013320">
    <property type="entry name" value="ConA-like_dom_sf"/>
</dbReference>
<dbReference type="Gene3D" id="2.60.40.10">
    <property type="entry name" value="Immunoglobulins"/>
    <property type="match status" value="1"/>
</dbReference>
<dbReference type="SUPFAM" id="SSF48230">
    <property type="entry name" value="Chondroitin AC/alginate lyase"/>
    <property type="match status" value="1"/>
</dbReference>
<dbReference type="InterPro" id="IPR013783">
    <property type="entry name" value="Ig-like_fold"/>
</dbReference>
<accession>A0ABT5Y4Y1</accession>
<dbReference type="InterPro" id="IPR008397">
    <property type="entry name" value="Alginate_lyase_dom"/>
</dbReference>
<dbReference type="SUPFAM" id="SSF49899">
    <property type="entry name" value="Concanavalin A-like lectins/glucanases"/>
    <property type="match status" value="1"/>
</dbReference>
<name>A0ABT5Y4Y1_9GAMM</name>